<keyword evidence="6 8" id="KW-1133">Transmembrane helix</keyword>
<feature type="domain" description="MacB-like periplasmic core" evidence="10">
    <location>
        <begin position="30"/>
        <end position="231"/>
    </location>
</feature>
<evidence type="ECO:0000256" key="8">
    <source>
        <dbReference type="SAM" id="Phobius"/>
    </source>
</evidence>
<keyword evidence="3" id="KW-0813">Transport</keyword>
<feature type="transmembrane region" description="Helical" evidence="8">
    <location>
        <begin position="380"/>
        <end position="399"/>
    </location>
</feature>
<comment type="caution">
    <text evidence="11">The sequence shown here is derived from an EMBL/GenBank/DDBJ whole genome shotgun (WGS) entry which is preliminary data.</text>
</comment>
<evidence type="ECO:0000256" key="3">
    <source>
        <dbReference type="ARBA" id="ARBA00022448"/>
    </source>
</evidence>
<proteinExistence type="inferred from homology"/>
<feature type="transmembrane region" description="Helical" evidence="8">
    <location>
        <begin position="314"/>
        <end position="343"/>
    </location>
</feature>
<evidence type="ECO:0000313" key="12">
    <source>
        <dbReference type="Proteomes" id="UP000318717"/>
    </source>
</evidence>
<feature type="domain" description="ABC3 transporter permease C-terminal" evidence="9">
    <location>
        <begin position="274"/>
        <end position="407"/>
    </location>
</feature>
<dbReference type="Proteomes" id="UP000318717">
    <property type="component" value="Unassembled WGS sequence"/>
</dbReference>
<dbReference type="GO" id="GO:0044874">
    <property type="term" value="P:lipoprotein localization to outer membrane"/>
    <property type="evidence" value="ECO:0007669"/>
    <property type="project" value="InterPro"/>
</dbReference>
<evidence type="ECO:0000259" key="9">
    <source>
        <dbReference type="Pfam" id="PF02687"/>
    </source>
</evidence>
<dbReference type="InterPro" id="IPR003838">
    <property type="entry name" value="ABC3_permease_C"/>
</dbReference>
<comment type="similarity">
    <text evidence="2">Belongs to the ABC-4 integral membrane protein family. LolC/E subfamily.</text>
</comment>
<evidence type="ECO:0000256" key="1">
    <source>
        <dbReference type="ARBA" id="ARBA00004651"/>
    </source>
</evidence>
<dbReference type="NCBIfam" id="TIGR02212">
    <property type="entry name" value="lolCE"/>
    <property type="match status" value="1"/>
</dbReference>
<evidence type="ECO:0000256" key="2">
    <source>
        <dbReference type="ARBA" id="ARBA00005236"/>
    </source>
</evidence>
<dbReference type="NCBIfam" id="NF008357">
    <property type="entry name" value="PRK11146.1"/>
    <property type="match status" value="1"/>
</dbReference>
<evidence type="ECO:0000259" key="10">
    <source>
        <dbReference type="Pfam" id="PF12704"/>
    </source>
</evidence>
<organism evidence="11 12">
    <name type="scientific">Vibrio inusitatus NBRC 102082</name>
    <dbReference type="NCBI Taxonomy" id="1219070"/>
    <lineage>
        <taxon>Bacteria</taxon>
        <taxon>Pseudomonadati</taxon>
        <taxon>Pseudomonadota</taxon>
        <taxon>Gammaproteobacteria</taxon>
        <taxon>Vibrionales</taxon>
        <taxon>Vibrionaceae</taxon>
        <taxon>Vibrio</taxon>
    </lineage>
</organism>
<keyword evidence="4" id="KW-1003">Cell membrane</keyword>
<dbReference type="PANTHER" id="PTHR30489">
    <property type="entry name" value="LIPOPROTEIN-RELEASING SYSTEM TRANSMEMBRANE PROTEIN LOLE"/>
    <property type="match status" value="1"/>
</dbReference>
<dbReference type="NCBIfam" id="TIGR02213">
    <property type="entry name" value="lolE_release"/>
    <property type="match status" value="1"/>
</dbReference>
<evidence type="ECO:0000256" key="7">
    <source>
        <dbReference type="ARBA" id="ARBA00023136"/>
    </source>
</evidence>
<dbReference type="InterPro" id="IPR011925">
    <property type="entry name" value="LolCE_TM"/>
</dbReference>
<dbReference type="Pfam" id="PF02687">
    <property type="entry name" value="FtsX"/>
    <property type="match status" value="1"/>
</dbReference>
<dbReference type="AlphaFoldDB" id="A0A4Y3HRY0"/>
<keyword evidence="5 8" id="KW-0812">Transmembrane</keyword>
<accession>A0A4Y3HRY0</accession>
<comment type="subcellular location">
    <subcellularLocation>
        <location evidence="1">Cell membrane</location>
        <topology evidence="1">Multi-pass membrane protein</topology>
    </subcellularLocation>
</comment>
<dbReference type="PANTHER" id="PTHR30489:SF0">
    <property type="entry name" value="LIPOPROTEIN-RELEASING SYSTEM TRANSMEMBRANE PROTEIN LOLE"/>
    <property type="match status" value="1"/>
</dbReference>
<dbReference type="GO" id="GO:0042953">
    <property type="term" value="P:lipoprotein transport"/>
    <property type="evidence" value="ECO:0007669"/>
    <property type="project" value="InterPro"/>
</dbReference>
<dbReference type="OrthoDB" id="9808461at2"/>
<evidence type="ECO:0000256" key="4">
    <source>
        <dbReference type="ARBA" id="ARBA00022475"/>
    </source>
</evidence>
<dbReference type="EMBL" id="BJLF01000002">
    <property type="protein sequence ID" value="GEA49777.1"/>
    <property type="molecule type" value="Genomic_DNA"/>
</dbReference>
<keyword evidence="7 8" id="KW-0472">Membrane</keyword>
<dbReference type="InterPro" id="IPR011926">
    <property type="entry name" value="LolE_gammaproteobact"/>
</dbReference>
<sequence length="414" mass="44435">MINSLSLFIGGRFSRAKQRNKMVSFISLSSTLGIMVGVAVIIIGLSAMNGFERELENRVLSVVPHGDFSAVNKPIQDWPQLVEHINKQPQAVAAAPFVKFTALAERGTHLKAIQVKGVDATLESEVSSLSQFVEGDAWQHFAPGSNQVVLGKGVADQLGVEVGDGISLMIPVASKNGRTQAPKRVRLKVSGVFSLGGQLDHGLAMIPLEDAQSYLGLGDTVNGISVKTTSVFEAPDLMRTLGSSLPIYVYINSWKQEFGFIHRDIQMVRTIMYLVMVLVIGVACFNIVSTLMMAVKDRSAEVAILRTMGAQDSLIKAIFMWQGVLSGVMGAVAGSVLGLLVALNLTALIQLVERIIGHKFLSGDVYFVNFLPSQVNPMDVLIVSGTAILLSLVATWFPASKASKLNPATVLSAK</sequence>
<dbReference type="GO" id="GO:0098797">
    <property type="term" value="C:plasma membrane protein complex"/>
    <property type="evidence" value="ECO:0007669"/>
    <property type="project" value="TreeGrafter"/>
</dbReference>
<keyword evidence="12" id="KW-1185">Reference proteome</keyword>
<dbReference type="RefSeq" id="WP_141344119.1">
    <property type="nucleotide sequence ID" value="NZ_BJLF01000002.1"/>
</dbReference>
<evidence type="ECO:0000313" key="11">
    <source>
        <dbReference type="EMBL" id="GEA49777.1"/>
    </source>
</evidence>
<gene>
    <name evidence="11" type="ORF">VIN01S_05810</name>
</gene>
<dbReference type="Pfam" id="PF12704">
    <property type="entry name" value="MacB_PCD"/>
    <property type="match status" value="1"/>
</dbReference>
<dbReference type="InterPro" id="IPR051447">
    <property type="entry name" value="Lipoprotein-release_system"/>
</dbReference>
<name>A0A4Y3HRY0_9VIBR</name>
<protein>
    <submittedName>
        <fullName evidence="11">Lipoprotein transporter subunit LolE</fullName>
    </submittedName>
</protein>
<feature type="transmembrane region" description="Helical" evidence="8">
    <location>
        <begin position="22"/>
        <end position="48"/>
    </location>
</feature>
<dbReference type="InterPro" id="IPR025857">
    <property type="entry name" value="MacB_PCD"/>
</dbReference>
<evidence type="ECO:0000256" key="6">
    <source>
        <dbReference type="ARBA" id="ARBA00022989"/>
    </source>
</evidence>
<keyword evidence="11" id="KW-0449">Lipoprotein</keyword>
<reference evidence="11 12" key="1">
    <citation type="submission" date="2019-06" db="EMBL/GenBank/DDBJ databases">
        <title>Whole genome shotgun sequence of Vibrio inusitatus NBRC 102082.</title>
        <authorList>
            <person name="Hosoyama A."/>
            <person name="Uohara A."/>
            <person name="Ohji S."/>
            <person name="Ichikawa N."/>
        </authorList>
    </citation>
    <scope>NUCLEOTIDE SEQUENCE [LARGE SCALE GENOMIC DNA]</scope>
    <source>
        <strain evidence="11 12">NBRC 102082</strain>
    </source>
</reference>
<evidence type="ECO:0000256" key="5">
    <source>
        <dbReference type="ARBA" id="ARBA00022692"/>
    </source>
</evidence>
<feature type="transmembrane region" description="Helical" evidence="8">
    <location>
        <begin position="271"/>
        <end position="294"/>
    </location>
</feature>